<name>A0A0S7BRQ8_9CHLR</name>
<evidence type="ECO:0000313" key="1">
    <source>
        <dbReference type="EMBL" id="GAP40366.1"/>
    </source>
</evidence>
<keyword evidence="2" id="KW-1185">Reference proteome</keyword>
<dbReference type="Proteomes" id="UP000053370">
    <property type="component" value="Unassembled WGS sequence"/>
</dbReference>
<protein>
    <submittedName>
        <fullName evidence="1">Uncharacterized protein</fullName>
    </submittedName>
</protein>
<reference evidence="1" key="1">
    <citation type="journal article" date="2015" name="Genome Announc.">
        <title>Draft Genome Sequence of Anaerolineae Strain TC1, a Novel Isolate from a Methanogenic Wastewater Treatment System.</title>
        <authorList>
            <person name="Matsuura N."/>
            <person name="Tourlousse D.M."/>
            <person name="Sun L."/>
            <person name="Toyonaga M."/>
            <person name="Kuroda K."/>
            <person name="Ohashi A."/>
            <person name="Cruz R."/>
            <person name="Yamaguchi T."/>
            <person name="Sekiguchi Y."/>
        </authorList>
    </citation>
    <scope>NUCLEOTIDE SEQUENCE [LARGE SCALE GENOMIC DNA]</scope>
    <source>
        <strain evidence="1">TC1</strain>
    </source>
</reference>
<proteinExistence type="predicted"/>
<sequence length="66" mass="7974">MVLRSAQNHGSYQFSFFIRKVNPYFALQNKIKNQEKRILRDTILKETDKQTDRGSYEKYSDHETLF</sequence>
<evidence type="ECO:0000313" key="2">
    <source>
        <dbReference type="Proteomes" id="UP000053370"/>
    </source>
</evidence>
<dbReference type="STRING" id="1678840.ATC1_13339"/>
<organism evidence="1">
    <name type="scientific">Flexilinea flocculi</name>
    <dbReference type="NCBI Taxonomy" id="1678840"/>
    <lineage>
        <taxon>Bacteria</taxon>
        <taxon>Bacillati</taxon>
        <taxon>Chloroflexota</taxon>
        <taxon>Anaerolineae</taxon>
        <taxon>Anaerolineales</taxon>
        <taxon>Anaerolineaceae</taxon>
        <taxon>Flexilinea</taxon>
    </lineage>
</organism>
<accession>A0A0S7BRQ8</accession>
<gene>
    <name evidence="1" type="ORF">ATC1_13339</name>
</gene>
<dbReference type="EMBL" id="DF968181">
    <property type="protein sequence ID" value="GAP40366.1"/>
    <property type="molecule type" value="Genomic_DNA"/>
</dbReference>
<dbReference type="AlphaFoldDB" id="A0A0S7BRQ8"/>